<dbReference type="Gene3D" id="3.40.50.1000">
    <property type="entry name" value="HAD superfamily/HAD-like"/>
    <property type="match status" value="1"/>
</dbReference>
<protein>
    <submittedName>
        <fullName evidence="2">Uncharacterized protein</fullName>
    </submittedName>
</protein>
<dbReference type="EMBL" id="BNCQ01000035">
    <property type="protein sequence ID" value="GIM10576.1"/>
    <property type="molecule type" value="Genomic_DNA"/>
</dbReference>
<organism evidence="2 3">
    <name type="scientific">Volvox reticuliferus</name>
    <dbReference type="NCBI Taxonomy" id="1737510"/>
    <lineage>
        <taxon>Eukaryota</taxon>
        <taxon>Viridiplantae</taxon>
        <taxon>Chlorophyta</taxon>
        <taxon>core chlorophytes</taxon>
        <taxon>Chlorophyceae</taxon>
        <taxon>CS clade</taxon>
        <taxon>Chlamydomonadales</taxon>
        <taxon>Volvocaceae</taxon>
        <taxon>Volvox</taxon>
    </lineage>
</organism>
<name>A0A8J4GP41_9CHLO</name>
<dbReference type="InterPro" id="IPR023214">
    <property type="entry name" value="HAD_sf"/>
</dbReference>
<feature type="region of interest" description="Disordered" evidence="1">
    <location>
        <begin position="674"/>
        <end position="695"/>
    </location>
</feature>
<feature type="region of interest" description="Disordered" evidence="1">
    <location>
        <begin position="857"/>
        <end position="885"/>
    </location>
</feature>
<feature type="region of interest" description="Disordered" evidence="1">
    <location>
        <begin position="543"/>
        <end position="595"/>
    </location>
</feature>
<sequence>MLNCKPYVKCTDLMWQEPNITTMEDSNCPTWNSSVLALNGNNRPKGSKCPVDTSTPQPAVNYADVSQPTSAGNASTIITNPLPCLLLDVDALLGRYVGAWYLSTAAAPVEAPATVPAALIKATEAANVRSGRSQVTPVNVSSSDSLKLGGGLSNAGNARWGRNLVDEDSENDAGTYNGSSSGVRGYANPAPAETVSRRQTLSGFDPAAADAMKSAELFLTAAEAKSHTINTTAAALPRQCTAERTGQNGARVPKCSKPDVTIRPGARRFLSTVTPYFALYAFSSSAENGNVDGSGKCGDEWLDQALGMIDPMQNFLIRRPQWPSATRTHGSGLQGSQRCQERSLAQLGLALSGVGSASADTVIVTCARRDFYGALSDNVIQVVPYDSSSGQDDDILDHVATILVRHLVCCEEANSSTCCYLETLNHPGPKLETRSKSAYGKVRHVLEELGLWPDPLAPSGVATAMRLKQVPLLAVTSSTTASMCSSSNGKRRSSNEGSFGSGSVGSTTGTVAAAAAAAASASSGRWRRAKGWRRSHPEARAWLSAIPEDWDGEDHQTDERELQEPPQQQQQQQQQQRRPARVPPSPTGAFGPSRKPMSLRQLVVMPQPQPLQLQLPSSSGKSHPSPSGANTLPFIPAAAGTAGAFAAKAGLLRSFSFHVKAALMLKSFRTLSDPAKAAQSGGDGGEDGSGGGGDGAVFYHNNSSCDGGGTGGGGVQAAKLDEVTAATAAEHYQPVLSSRLSTAVAKRFAAASARVRHYWRHLSPDERKDGVAGMLQPPTGIADQVWADPPSGDNEDCVAVEEGYLSWRLEQLPRHMQAVGAAAPTANGKGIASQRDFRLASDALILAGKLSELQDATPVTASIPPTGSGRCQGPQPQPHSSNLHHGSPVKDYLFHRALAAAHAVSYRPLREVIEEVVLRHVDPARGSLEEAMLWLLWEISEAAARQGTVICG</sequence>
<evidence type="ECO:0000313" key="3">
    <source>
        <dbReference type="Proteomes" id="UP000722791"/>
    </source>
</evidence>
<dbReference type="Proteomes" id="UP000722791">
    <property type="component" value="Unassembled WGS sequence"/>
</dbReference>
<feature type="region of interest" description="Disordered" evidence="1">
    <location>
        <begin position="481"/>
        <end position="503"/>
    </location>
</feature>
<comment type="caution">
    <text evidence="2">The sequence shown here is derived from an EMBL/GenBank/DDBJ whole genome shotgun (WGS) entry which is preliminary data.</text>
</comment>
<proteinExistence type="predicted"/>
<evidence type="ECO:0000256" key="1">
    <source>
        <dbReference type="SAM" id="MobiDB-lite"/>
    </source>
</evidence>
<dbReference type="AlphaFoldDB" id="A0A8J4GP41"/>
<evidence type="ECO:0000313" key="2">
    <source>
        <dbReference type="EMBL" id="GIM10576.1"/>
    </source>
</evidence>
<feature type="region of interest" description="Disordered" evidence="1">
    <location>
        <begin position="157"/>
        <end position="196"/>
    </location>
</feature>
<feature type="compositionally biased region" description="Gly residues" evidence="1">
    <location>
        <begin position="681"/>
        <end position="695"/>
    </location>
</feature>
<gene>
    <name evidence="2" type="ORF">Vretimale_14170</name>
</gene>
<accession>A0A8J4GP41</accession>
<reference evidence="2" key="1">
    <citation type="journal article" date="2021" name="Proc. Natl. Acad. Sci. U.S.A.">
        <title>Three genomes in the algal genus Volvox reveal the fate of a haploid sex-determining region after a transition to homothallism.</title>
        <authorList>
            <person name="Yamamoto K."/>
            <person name="Hamaji T."/>
            <person name="Kawai-Toyooka H."/>
            <person name="Matsuzaki R."/>
            <person name="Takahashi F."/>
            <person name="Nishimura Y."/>
            <person name="Kawachi M."/>
            <person name="Noguchi H."/>
            <person name="Minakuchi Y."/>
            <person name="Umen J.G."/>
            <person name="Toyoda A."/>
            <person name="Nozaki H."/>
        </authorList>
    </citation>
    <scope>NUCLEOTIDE SEQUENCE</scope>
    <source>
        <strain evidence="2">NIES-3785</strain>
    </source>
</reference>
<feature type="compositionally biased region" description="Basic and acidic residues" evidence="1">
    <location>
        <begin position="553"/>
        <end position="563"/>
    </location>
</feature>
<feature type="compositionally biased region" description="Low complexity" evidence="1">
    <location>
        <begin position="564"/>
        <end position="577"/>
    </location>
</feature>
<feature type="compositionally biased region" description="Polar residues" evidence="1">
    <location>
        <begin position="172"/>
        <end position="182"/>
    </location>
</feature>